<dbReference type="STRING" id="1280954.HPO_04515"/>
<dbReference type="InterPro" id="IPR037523">
    <property type="entry name" value="VOC_core"/>
</dbReference>
<evidence type="ECO:0000313" key="10">
    <source>
        <dbReference type="EMBL" id="KCZ99620.1"/>
    </source>
</evidence>
<keyword evidence="6 8" id="KW-0560">Oxidoreductase</keyword>
<evidence type="ECO:0000256" key="2">
    <source>
        <dbReference type="ARBA" id="ARBA00008784"/>
    </source>
</evidence>
<feature type="domain" description="VOC" evidence="9">
    <location>
        <begin position="19"/>
        <end position="135"/>
    </location>
</feature>
<dbReference type="SUPFAM" id="SSF54593">
    <property type="entry name" value="Glyoxalase/Bleomycin resistance protein/Dihydroxybiphenyl dioxygenase"/>
    <property type="match status" value="1"/>
</dbReference>
<dbReference type="GO" id="GO:0008198">
    <property type="term" value="F:ferrous iron binding"/>
    <property type="evidence" value="ECO:0007669"/>
    <property type="project" value="InterPro"/>
</dbReference>
<evidence type="ECO:0000256" key="3">
    <source>
        <dbReference type="ARBA" id="ARBA00022723"/>
    </source>
</evidence>
<keyword evidence="5 8" id="KW-0223">Dioxygenase</keyword>
<dbReference type="eggNOG" id="COG0346">
    <property type="taxonomic scope" value="Bacteria"/>
</dbReference>
<accession>A0A062VLT0</accession>
<dbReference type="GO" id="GO:0051213">
    <property type="term" value="F:dioxygenase activity"/>
    <property type="evidence" value="ECO:0007669"/>
    <property type="project" value="UniProtKB-KW"/>
</dbReference>
<dbReference type="InterPro" id="IPR004360">
    <property type="entry name" value="Glyas_Fos-R_dOase_dom"/>
</dbReference>
<reference evidence="10 11" key="1">
    <citation type="journal article" date="2014" name="Antonie Van Leeuwenhoek">
        <title>Hyphomonas beringensis sp. nov. and Hyphomonas chukchiensis sp. nov., isolated from surface seawater of the Bering Sea and Chukchi Sea.</title>
        <authorList>
            <person name="Li C."/>
            <person name="Lai Q."/>
            <person name="Li G."/>
            <person name="Dong C."/>
            <person name="Wang J."/>
            <person name="Liao Y."/>
            <person name="Shao Z."/>
        </authorList>
    </citation>
    <scope>NUCLEOTIDE SEQUENCE [LARGE SCALE GENOMIC DNA]</scope>
    <source>
        <strain evidence="10 11">PS728</strain>
    </source>
</reference>
<evidence type="ECO:0000256" key="5">
    <source>
        <dbReference type="ARBA" id="ARBA00022964"/>
    </source>
</evidence>
<evidence type="ECO:0000313" key="11">
    <source>
        <dbReference type="Proteomes" id="UP000027100"/>
    </source>
</evidence>
<feature type="domain" description="VOC" evidence="9">
    <location>
        <begin position="152"/>
        <end position="267"/>
    </location>
</feature>
<dbReference type="Gene3D" id="3.10.180.10">
    <property type="entry name" value="2,3-Dihydroxybiphenyl 1,2-Dioxygenase, domain 1"/>
    <property type="match status" value="2"/>
</dbReference>
<dbReference type="Proteomes" id="UP000027100">
    <property type="component" value="Unassembled WGS sequence"/>
</dbReference>
<dbReference type="EMBL" id="ARYM01000004">
    <property type="protein sequence ID" value="KCZ99620.1"/>
    <property type="molecule type" value="Genomic_DNA"/>
</dbReference>
<dbReference type="AlphaFoldDB" id="A0A062VLT0"/>
<comment type="cofactor">
    <cofactor evidence="1 8">
        <name>Fe(2+)</name>
        <dbReference type="ChEBI" id="CHEBI:29033"/>
    </cofactor>
</comment>
<keyword evidence="7 8" id="KW-0408">Iron</keyword>
<evidence type="ECO:0000256" key="6">
    <source>
        <dbReference type="ARBA" id="ARBA00023002"/>
    </source>
</evidence>
<dbReference type="PROSITE" id="PS51819">
    <property type="entry name" value="VOC"/>
    <property type="match status" value="2"/>
</dbReference>
<organism evidence="10 11">
    <name type="scientific">Hyphomonas polymorpha PS728</name>
    <dbReference type="NCBI Taxonomy" id="1280954"/>
    <lineage>
        <taxon>Bacteria</taxon>
        <taxon>Pseudomonadati</taxon>
        <taxon>Pseudomonadota</taxon>
        <taxon>Alphaproteobacteria</taxon>
        <taxon>Hyphomonadales</taxon>
        <taxon>Hyphomonadaceae</taxon>
        <taxon>Hyphomonas</taxon>
    </lineage>
</organism>
<dbReference type="PATRIC" id="fig|1280954.3.peg.914"/>
<keyword evidence="3" id="KW-0479">Metal-binding</keyword>
<keyword evidence="4 8" id="KW-0058">Aromatic hydrocarbons catabolism</keyword>
<dbReference type="PANTHER" id="PTHR21366">
    <property type="entry name" value="GLYOXALASE FAMILY PROTEIN"/>
    <property type="match status" value="1"/>
</dbReference>
<keyword evidence="11" id="KW-1185">Reference proteome</keyword>
<dbReference type="InterPro" id="IPR000486">
    <property type="entry name" value="Xdiol_ring_cleave_dOase_1/2"/>
</dbReference>
<evidence type="ECO:0000259" key="9">
    <source>
        <dbReference type="PROSITE" id="PS51819"/>
    </source>
</evidence>
<dbReference type="Pfam" id="PF00903">
    <property type="entry name" value="Glyoxalase"/>
    <property type="match status" value="2"/>
</dbReference>
<dbReference type="PROSITE" id="PS00082">
    <property type="entry name" value="EXTRADIOL_DIOXYGENAS"/>
    <property type="match status" value="1"/>
</dbReference>
<comment type="caution">
    <text evidence="10">The sequence shown here is derived from an EMBL/GenBank/DDBJ whole genome shotgun (WGS) entry which is preliminary data.</text>
</comment>
<name>A0A062VLT0_9PROT</name>
<sequence>MVADRGRIDVSIDDIRYRRLGYIALTVTDLEKSRHFYETLVGLEMDEEPDGRRAFLRCSDRHHDLVIYSGAEPALKRVAWQMESDRALEAVRTHFVRLGIECVAVSPEEQSDLGIGDAFRMSEPTTGVTFEFYSAMADAPSSYQTTHTKIARLGHLVLSSPDRKATEKFLMEEMNFRVSDRIDGMVTFMRCFPNPFHHSFGVGSAKHPGLNHLNFMVTEMGDIGKANNRMKKAGVPIVFGIGKHPPSESVFIYFLDPDGMTVEYSYGMEEFPEHSPRTPRDLPASLESIDYWEGTPDPRMAKVGIVEPLK</sequence>
<gene>
    <name evidence="10" type="ORF">HPO_04515</name>
</gene>
<evidence type="ECO:0000256" key="7">
    <source>
        <dbReference type="ARBA" id="ARBA00023004"/>
    </source>
</evidence>
<evidence type="ECO:0000256" key="8">
    <source>
        <dbReference type="RuleBase" id="RU000683"/>
    </source>
</evidence>
<protein>
    <submittedName>
        <fullName evidence="10">Glyoxalase/bleomycin resistance protein/dioxygenase</fullName>
    </submittedName>
</protein>
<comment type="similarity">
    <text evidence="2 8">Belongs to the extradiol ring-cleavage dioxygenase family.</text>
</comment>
<proteinExistence type="inferred from homology"/>
<evidence type="ECO:0000256" key="1">
    <source>
        <dbReference type="ARBA" id="ARBA00001954"/>
    </source>
</evidence>
<dbReference type="InterPro" id="IPR029068">
    <property type="entry name" value="Glyas_Bleomycin-R_OHBP_Dase"/>
</dbReference>
<dbReference type="InterPro" id="IPR050383">
    <property type="entry name" value="GlyoxalaseI/FosfomycinResist"/>
</dbReference>
<evidence type="ECO:0000256" key="4">
    <source>
        <dbReference type="ARBA" id="ARBA00022797"/>
    </source>
</evidence>